<protein>
    <recommendedName>
        <fullName evidence="3">HNH endonuclease</fullName>
    </recommendedName>
</protein>
<accession>A0ABT0LDE3</accession>
<organism evidence="1 2">
    <name type="scientific">Shewanella surugensis</name>
    <dbReference type="NCBI Taxonomy" id="212020"/>
    <lineage>
        <taxon>Bacteria</taxon>
        <taxon>Pseudomonadati</taxon>
        <taxon>Pseudomonadota</taxon>
        <taxon>Gammaproteobacteria</taxon>
        <taxon>Alteromonadales</taxon>
        <taxon>Shewanellaceae</taxon>
        <taxon>Shewanella</taxon>
    </lineage>
</organism>
<evidence type="ECO:0008006" key="3">
    <source>
        <dbReference type="Google" id="ProtNLM"/>
    </source>
</evidence>
<dbReference type="RefSeq" id="WP_248940901.1">
    <property type="nucleotide sequence ID" value="NZ_JAKIKS010000054.1"/>
</dbReference>
<evidence type="ECO:0000313" key="2">
    <source>
        <dbReference type="Proteomes" id="UP001203423"/>
    </source>
</evidence>
<proteinExistence type="predicted"/>
<dbReference type="Gene3D" id="1.10.30.50">
    <property type="match status" value="1"/>
</dbReference>
<evidence type="ECO:0000313" key="1">
    <source>
        <dbReference type="EMBL" id="MCL1125589.1"/>
    </source>
</evidence>
<comment type="caution">
    <text evidence="1">The sequence shown here is derived from an EMBL/GenBank/DDBJ whole genome shotgun (WGS) entry which is preliminary data.</text>
</comment>
<dbReference type="EMBL" id="JAKIKS010000054">
    <property type="protein sequence ID" value="MCL1125589.1"/>
    <property type="molecule type" value="Genomic_DNA"/>
</dbReference>
<sequence>MLRIIPYEKDSFSFYEEVVNSKRNTKNKPRLKKELEMISNTQSSYFNVYDKAFYSNSLAIIEAVSYDDNNKANLNTLYSYRNKKIQDLKNLLTRHPLHTEHILNTCQNCTINEADTMDHILGQTEFPEFAVHPKNLFPCCSVCNKKKSDKYVNDEGSQLFLNLFLDNLPQSQYLHVEFGDNWLPRFRLEQPEDVSDNTFHLIERHYEQLGLLTRFSDSSNEIISSLRSTIKVFGGTEIGGKIEELCLELEPVLGYNHRKVVLTRALGLSKEFIIDCIG</sequence>
<gene>
    <name evidence="1" type="ORF">L2764_14170</name>
</gene>
<dbReference type="Proteomes" id="UP001203423">
    <property type="component" value="Unassembled WGS sequence"/>
</dbReference>
<reference evidence="1 2" key="1">
    <citation type="submission" date="2022-01" db="EMBL/GenBank/DDBJ databases">
        <title>Whole genome-based taxonomy of the Shewanellaceae.</title>
        <authorList>
            <person name="Martin-Rodriguez A.J."/>
        </authorList>
    </citation>
    <scope>NUCLEOTIDE SEQUENCE [LARGE SCALE GENOMIC DNA]</scope>
    <source>
        <strain evidence="1 2">DSM 17177</strain>
    </source>
</reference>
<name>A0ABT0LDE3_9GAMM</name>
<keyword evidence="2" id="KW-1185">Reference proteome</keyword>